<comment type="caution">
    <text evidence="2">The sequence shown here is derived from an EMBL/GenBank/DDBJ whole genome shotgun (WGS) entry which is preliminary data.</text>
</comment>
<dbReference type="Proteomes" id="UP000185736">
    <property type="component" value="Unassembled WGS sequence"/>
</dbReference>
<accession>A0A1Q8HYF0</accession>
<dbReference type="EMBL" id="MSGO01000057">
    <property type="protein sequence ID" value="OLL13876.1"/>
    <property type="molecule type" value="Genomic_DNA"/>
</dbReference>
<evidence type="ECO:0000256" key="1">
    <source>
        <dbReference type="SAM" id="MobiDB-lite"/>
    </source>
</evidence>
<reference evidence="2 3" key="1">
    <citation type="submission" date="2016-12" db="EMBL/GenBank/DDBJ databases">
        <title>Genomic comparison of strains in the 'Actinomyces naeslundii' group.</title>
        <authorList>
            <person name="Mughal S.R."/>
            <person name="Do T."/>
            <person name="Gilbert S.C."/>
            <person name="Witherden E.A."/>
            <person name="Didelot X."/>
            <person name="Beighton D."/>
        </authorList>
    </citation>
    <scope>NUCLEOTIDE SEQUENCE [LARGE SCALE GENOMIC DNA]</scope>
    <source>
        <strain evidence="2 3">S64C</strain>
    </source>
</reference>
<gene>
    <name evidence="2" type="ORF">BKH32_11505</name>
</gene>
<proteinExistence type="predicted"/>
<evidence type="ECO:0008006" key="4">
    <source>
        <dbReference type="Google" id="ProtNLM"/>
    </source>
</evidence>
<dbReference type="RefSeq" id="WP_075250149.1">
    <property type="nucleotide sequence ID" value="NZ_MSGO01000057.1"/>
</dbReference>
<name>A0A1Q8HYF0_9ACTO</name>
<organism evidence="2 3">
    <name type="scientific">Actinomyces oris</name>
    <dbReference type="NCBI Taxonomy" id="544580"/>
    <lineage>
        <taxon>Bacteria</taxon>
        <taxon>Bacillati</taxon>
        <taxon>Actinomycetota</taxon>
        <taxon>Actinomycetes</taxon>
        <taxon>Actinomycetales</taxon>
        <taxon>Actinomycetaceae</taxon>
        <taxon>Actinomyces</taxon>
    </lineage>
</organism>
<sequence length="218" mass="23811">MSAQTSLAAQPALPVLPNIPVRPPTTTPPPVPTPTAASDSPRLYGPPGWTVRIGLWRLLEPWLDVPRCLPGETPLRTDALGAPMSDYVPFRGMDAATAADLLCRLPTAALSDRQNLAPSLKTLLTACAGADGQVRLCGYGIGPQREDERLSVEALWVADADLQGYEVLVEHSRDCQCSALWERVKERYELDAGCVPDDIVRTRPEWAGGAVGWWMWWD</sequence>
<evidence type="ECO:0000313" key="3">
    <source>
        <dbReference type="Proteomes" id="UP000185736"/>
    </source>
</evidence>
<feature type="region of interest" description="Disordered" evidence="1">
    <location>
        <begin position="1"/>
        <end position="43"/>
    </location>
</feature>
<protein>
    <recommendedName>
        <fullName evidence="4">DUF4253 domain-containing protein</fullName>
    </recommendedName>
</protein>
<dbReference type="AlphaFoldDB" id="A0A1Q8HYF0"/>
<evidence type="ECO:0000313" key="2">
    <source>
        <dbReference type="EMBL" id="OLL13876.1"/>
    </source>
</evidence>
<feature type="compositionally biased region" description="Pro residues" evidence="1">
    <location>
        <begin position="20"/>
        <end position="33"/>
    </location>
</feature>